<protein>
    <submittedName>
        <fullName evidence="1">Autophagy protein 13</fullName>
    </submittedName>
</protein>
<dbReference type="EMBL" id="JANBUP010004080">
    <property type="protein sequence ID" value="KAJ2794921.1"/>
    <property type="molecule type" value="Genomic_DNA"/>
</dbReference>
<keyword evidence="2" id="KW-1185">Reference proteome</keyword>
<evidence type="ECO:0000313" key="2">
    <source>
        <dbReference type="Proteomes" id="UP001140096"/>
    </source>
</evidence>
<evidence type="ECO:0000313" key="1">
    <source>
        <dbReference type="EMBL" id="KAJ2794921.1"/>
    </source>
</evidence>
<sequence length="100" mass="10708">MATSTGGQSGSPAAVDASSASSSLIDVGTSGRRVNKWFNLDLEDIAEVKEEAKLWRHAVIGVHPFQAPPPPMIIEVCLDISGLSLDDELQVADIYGRTWN</sequence>
<accession>A0ACC1KUF1</accession>
<reference evidence="1" key="1">
    <citation type="submission" date="2022-07" db="EMBL/GenBank/DDBJ databases">
        <title>Phylogenomic reconstructions and comparative analyses of Kickxellomycotina fungi.</title>
        <authorList>
            <person name="Reynolds N.K."/>
            <person name="Stajich J.E."/>
            <person name="Barry K."/>
            <person name="Grigoriev I.V."/>
            <person name="Crous P."/>
            <person name="Smith M.E."/>
        </authorList>
    </citation>
    <scope>NUCLEOTIDE SEQUENCE</scope>
    <source>
        <strain evidence="1">CBS 102833</strain>
    </source>
</reference>
<comment type="caution">
    <text evidence="1">The sequence shown here is derived from an EMBL/GenBank/DDBJ whole genome shotgun (WGS) entry which is preliminary data.</text>
</comment>
<organism evidence="1 2">
    <name type="scientific">Coemansia furcata</name>
    <dbReference type="NCBI Taxonomy" id="417177"/>
    <lineage>
        <taxon>Eukaryota</taxon>
        <taxon>Fungi</taxon>
        <taxon>Fungi incertae sedis</taxon>
        <taxon>Zoopagomycota</taxon>
        <taxon>Kickxellomycotina</taxon>
        <taxon>Kickxellomycetes</taxon>
        <taxon>Kickxellales</taxon>
        <taxon>Kickxellaceae</taxon>
        <taxon>Coemansia</taxon>
    </lineage>
</organism>
<feature type="non-terminal residue" evidence="1">
    <location>
        <position position="100"/>
    </location>
</feature>
<dbReference type="Proteomes" id="UP001140096">
    <property type="component" value="Unassembled WGS sequence"/>
</dbReference>
<proteinExistence type="predicted"/>
<name>A0ACC1KUF1_9FUNG</name>
<gene>
    <name evidence="1" type="primary">ATG13</name>
    <name evidence="1" type="ORF">H4S07_006625</name>
</gene>